<name>A0ABZ0IZV8_9BURK</name>
<dbReference type="InterPro" id="IPR023772">
    <property type="entry name" value="DNA-bd_HTH_TetR-type_CS"/>
</dbReference>
<dbReference type="Gene3D" id="1.10.357.10">
    <property type="entry name" value="Tetracycline Repressor, domain 2"/>
    <property type="match status" value="1"/>
</dbReference>
<keyword evidence="8" id="KW-1185">Reference proteome</keyword>
<dbReference type="Proteomes" id="UP001303211">
    <property type="component" value="Chromosome"/>
</dbReference>
<feature type="domain" description="HTH tetR-type" evidence="6">
    <location>
        <begin position="1"/>
        <end position="61"/>
    </location>
</feature>
<accession>A0ABZ0IZV8</accession>
<evidence type="ECO:0000313" key="7">
    <source>
        <dbReference type="EMBL" id="WOO31542.1"/>
    </source>
</evidence>
<feature type="DNA-binding region" description="H-T-H motif" evidence="5">
    <location>
        <begin position="24"/>
        <end position="43"/>
    </location>
</feature>
<evidence type="ECO:0000259" key="6">
    <source>
        <dbReference type="PROSITE" id="PS50977"/>
    </source>
</evidence>
<gene>
    <name evidence="7" type="ORF">P4826_14145</name>
</gene>
<protein>
    <submittedName>
        <fullName evidence="7">TetR/AcrR family transcriptional regulator</fullName>
    </submittedName>
</protein>
<dbReference type="InterPro" id="IPR001647">
    <property type="entry name" value="HTH_TetR"/>
</dbReference>
<keyword evidence="4" id="KW-0804">Transcription</keyword>
<dbReference type="PRINTS" id="PR00455">
    <property type="entry name" value="HTHTETR"/>
</dbReference>
<dbReference type="InterPro" id="IPR009057">
    <property type="entry name" value="Homeodomain-like_sf"/>
</dbReference>
<dbReference type="PANTHER" id="PTHR30055:SF223">
    <property type="entry name" value="HTH-TYPE TRANSCRIPTIONAL REGULATOR UIDR"/>
    <property type="match status" value="1"/>
</dbReference>
<dbReference type="PROSITE" id="PS50977">
    <property type="entry name" value="HTH_TETR_2"/>
    <property type="match status" value="1"/>
</dbReference>
<dbReference type="Pfam" id="PF13972">
    <property type="entry name" value="TetR"/>
    <property type="match status" value="1"/>
</dbReference>
<keyword evidence="2" id="KW-0805">Transcription regulation</keyword>
<evidence type="ECO:0000256" key="1">
    <source>
        <dbReference type="ARBA" id="ARBA00022491"/>
    </source>
</evidence>
<proteinExistence type="predicted"/>
<dbReference type="PANTHER" id="PTHR30055">
    <property type="entry name" value="HTH-TYPE TRANSCRIPTIONAL REGULATOR RUTR"/>
    <property type="match status" value="1"/>
</dbReference>
<dbReference type="InterPro" id="IPR050109">
    <property type="entry name" value="HTH-type_TetR-like_transc_reg"/>
</dbReference>
<dbReference type="RefSeq" id="WP_317701021.1">
    <property type="nucleotide sequence ID" value="NZ_CP136921.1"/>
</dbReference>
<dbReference type="PROSITE" id="PS01081">
    <property type="entry name" value="HTH_TETR_1"/>
    <property type="match status" value="1"/>
</dbReference>
<dbReference type="EMBL" id="CP136921">
    <property type="protein sequence ID" value="WOO31542.1"/>
    <property type="molecule type" value="Genomic_DNA"/>
</dbReference>
<evidence type="ECO:0000256" key="5">
    <source>
        <dbReference type="PROSITE-ProRule" id="PRU00335"/>
    </source>
</evidence>
<evidence type="ECO:0000256" key="2">
    <source>
        <dbReference type="ARBA" id="ARBA00023015"/>
    </source>
</evidence>
<evidence type="ECO:0000256" key="4">
    <source>
        <dbReference type="ARBA" id="ARBA00023163"/>
    </source>
</evidence>
<dbReference type="InterPro" id="IPR025722">
    <property type="entry name" value="TetR"/>
</dbReference>
<dbReference type="Pfam" id="PF00440">
    <property type="entry name" value="TetR_N"/>
    <property type="match status" value="1"/>
</dbReference>
<keyword evidence="3 5" id="KW-0238">DNA-binding</keyword>
<sequence>MRTRDRILEAARTLFNDEGLAQVSTNRIATELDISPGNLHYHFKKKEDLVGWLLRRLTESLRPFADSHESVEAIEDLWMTMHLALEVIDQYRFILRDVDFLVREYPALVVPLRELVGRRIAAMRAVLEKLRGLQVIDATDEQLTALVLQVVLANTAWHSFENLLPVGARGSVSGTRAVAYHLLVMLSPYVNEASRPYLDYLRGRYAT</sequence>
<dbReference type="SUPFAM" id="SSF46689">
    <property type="entry name" value="Homeodomain-like"/>
    <property type="match status" value="1"/>
</dbReference>
<evidence type="ECO:0000256" key="3">
    <source>
        <dbReference type="ARBA" id="ARBA00023125"/>
    </source>
</evidence>
<organism evidence="7 8">
    <name type="scientific">Diaphorobacter limosus</name>
    <dbReference type="NCBI Taxonomy" id="3036128"/>
    <lineage>
        <taxon>Bacteria</taxon>
        <taxon>Pseudomonadati</taxon>
        <taxon>Pseudomonadota</taxon>
        <taxon>Betaproteobacteria</taxon>
        <taxon>Burkholderiales</taxon>
        <taxon>Comamonadaceae</taxon>
        <taxon>Diaphorobacter</taxon>
    </lineage>
</organism>
<evidence type="ECO:0000313" key="8">
    <source>
        <dbReference type="Proteomes" id="UP001303211"/>
    </source>
</evidence>
<keyword evidence="1" id="KW-0678">Repressor</keyword>
<reference evidence="7 8" key="1">
    <citation type="submission" date="2023-03" db="EMBL/GenBank/DDBJ databases">
        <title>Diaphorobacter basophil sp. nov., isolated from a sewage-treatment plant.</title>
        <authorList>
            <person name="Yang K."/>
        </authorList>
    </citation>
    <scope>NUCLEOTIDE SEQUENCE [LARGE SCALE GENOMIC DNA]</scope>
    <source>
        <strain evidence="7 8">Y-1</strain>
    </source>
</reference>